<keyword evidence="3" id="KW-1185">Reference proteome</keyword>
<comment type="caution">
    <text evidence="2">The sequence shown here is derived from an EMBL/GenBank/DDBJ whole genome shotgun (WGS) entry which is preliminary data.</text>
</comment>
<feature type="transmembrane region" description="Helical" evidence="1">
    <location>
        <begin position="845"/>
        <end position="862"/>
    </location>
</feature>
<evidence type="ECO:0000313" key="2">
    <source>
        <dbReference type="EMBL" id="CAL8103694.1"/>
    </source>
</evidence>
<feature type="transmembrane region" description="Helical" evidence="1">
    <location>
        <begin position="366"/>
        <end position="387"/>
    </location>
</feature>
<feature type="transmembrane region" description="Helical" evidence="1">
    <location>
        <begin position="707"/>
        <end position="729"/>
    </location>
</feature>
<feature type="transmembrane region" description="Helical" evidence="1">
    <location>
        <begin position="592"/>
        <end position="613"/>
    </location>
</feature>
<accession>A0ABP1QHQ6</accession>
<feature type="transmembrane region" description="Helical" evidence="1">
    <location>
        <begin position="515"/>
        <end position="536"/>
    </location>
</feature>
<dbReference type="Proteomes" id="UP001642540">
    <property type="component" value="Unassembled WGS sequence"/>
</dbReference>
<evidence type="ECO:0000256" key="1">
    <source>
        <dbReference type="SAM" id="Phobius"/>
    </source>
</evidence>
<reference evidence="2 3" key="1">
    <citation type="submission" date="2024-08" db="EMBL/GenBank/DDBJ databases">
        <authorList>
            <person name="Cucini C."/>
            <person name="Frati F."/>
        </authorList>
    </citation>
    <scope>NUCLEOTIDE SEQUENCE [LARGE SCALE GENOMIC DNA]</scope>
</reference>
<feature type="transmembrane region" description="Helical" evidence="1">
    <location>
        <begin position="874"/>
        <end position="895"/>
    </location>
</feature>
<feature type="transmembrane region" description="Helical" evidence="1">
    <location>
        <begin position="185"/>
        <end position="208"/>
    </location>
</feature>
<organism evidence="2 3">
    <name type="scientific">Orchesella dallaii</name>
    <dbReference type="NCBI Taxonomy" id="48710"/>
    <lineage>
        <taxon>Eukaryota</taxon>
        <taxon>Metazoa</taxon>
        <taxon>Ecdysozoa</taxon>
        <taxon>Arthropoda</taxon>
        <taxon>Hexapoda</taxon>
        <taxon>Collembola</taxon>
        <taxon>Entomobryomorpha</taxon>
        <taxon>Entomobryoidea</taxon>
        <taxon>Orchesellidae</taxon>
        <taxon>Orchesellinae</taxon>
        <taxon>Orchesella</taxon>
    </lineage>
</organism>
<feature type="transmembrane region" description="Helical" evidence="1">
    <location>
        <begin position="250"/>
        <end position="270"/>
    </location>
</feature>
<feature type="transmembrane region" description="Helical" evidence="1">
    <location>
        <begin position="446"/>
        <end position="467"/>
    </location>
</feature>
<dbReference type="EMBL" id="CAXLJM020000035">
    <property type="protein sequence ID" value="CAL8103694.1"/>
    <property type="molecule type" value="Genomic_DNA"/>
</dbReference>
<keyword evidence="1" id="KW-0472">Membrane</keyword>
<sequence>MEHRFSKETPRPNTVFALFDLDFKHYLKTQTLPITEKGQTITVSSSESSSQFPMELSFHPLKHYFDFAFYVCLSPFKFIKVYDAANANHLYSISTSTKRKTISFITFVLSMLYYITTARKRFEESQQSSVINYFYFVHNFFHCAMLACFYRAVSTKTGELLKLVNGFGITSLIHSNSSKVRLVSLFLHFLYVGTFVFLLLFDWIGLLVEDWTMRKLFHKSMLYAKYAIFIDQYSNSTFNNFDNSLHDWNLGFLDFSLSLFSLLIVISYSLTNTFQTFSFLHCPISLWVAVNNFLKVVNGGDHDKEHQYEKNWCRNMSTVISQKFNELQKLSEFINSAWGMFYFVSLLDSVAWLATDLDASLKTKDWASRGSAAWHFVTITLFFVVSAECTRKMASFKTWLIQYGKRVYSDENELSDLINIADTNTVGIGIDGLYRVDYPFVGQRKITYSITAVHLALLVVLPFLSLLDAFERNDWKILATLKQSLEVGKRHILVNHFPSLNATLKFNSTCPDGSIFVVEIIFGAMNLLISLPYHLLSSYRITSFLYPGMILHSATKKFVNEALNSVPGYCNGISQKDCLLQKYSQLKKLTEALNEVWSVTFFFVMVDHTLWLTTDLNLGIHEKAWTRKVIVTWFFIGVIILMVYASEVSRKMTIFKAWVVENGPGFFTDEREQTNFLNILDINGIWIGKIGLYKFDYNFMGQKRWMWFPFHFVAIVMIATLTMLTNFALPKNKWILTEHFHNMADPIKSLFQSVDEQEDSNILIENVSTFDLSFGFLFGFMEFLSCLEVSIRVLCCLHPMSLLLTAVNSFLKRTYYQKGNKGAQWLTLTRNYGHLKQLSSIISDTWGPLIFCFVLDYTVWLATDLDAALRVKKWATGITTVYFMVTLLISTILCAEVSRRMASFKVWMIRNGDSIFGNRQDEFTRFLHSLDDDQVGVGISGVYQMDYPFLGQIVVLIVTFFLITLQYDRRNIE</sequence>
<keyword evidence="1" id="KW-0812">Transmembrane</keyword>
<feature type="transmembrane region" description="Helical" evidence="1">
    <location>
        <begin position="789"/>
        <end position="811"/>
    </location>
</feature>
<evidence type="ECO:0000313" key="3">
    <source>
        <dbReference type="Proteomes" id="UP001642540"/>
    </source>
</evidence>
<feature type="transmembrane region" description="Helical" evidence="1">
    <location>
        <begin position="949"/>
        <end position="967"/>
    </location>
</feature>
<feature type="transmembrane region" description="Helical" evidence="1">
    <location>
        <begin position="102"/>
        <end position="118"/>
    </location>
</feature>
<keyword evidence="1" id="KW-1133">Transmembrane helix</keyword>
<protein>
    <submittedName>
        <fullName evidence="2">Uncharacterized protein</fullName>
    </submittedName>
</protein>
<proteinExistence type="predicted"/>
<gene>
    <name evidence="2" type="ORF">ODALV1_LOCUS11526</name>
</gene>
<name>A0ABP1QHQ6_9HEXA</name>
<feature type="transmembrane region" description="Helical" evidence="1">
    <location>
        <begin position="130"/>
        <end position="153"/>
    </location>
</feature>
<feature type="transmembrane region" description="Helical" evidence="1">
    <location>
        <begin position="333"/>
        <end position="354"/>
    </location>
</feature>
<feature type="transmembrane region" description="Helical" evidence="1">
    <location>
        <begin position="625"/>
        <end position="645"/>
    </location>
</feature>